<name>J0D5S8_9BIFI</name>
<dbReference type="Pfam" id="PF02464">
    <property type="entry name" value="CinA"/>
    <property type="match status" value="1"/>
</dbReference>
<dbReference type="EMBL" id="AGZS01000001">
    <property type="protein sequence ID" value="EJD65350.1"/>
    <property type="molecule type" value="Genomic_DNA"/>
</dbReference>
<comment type="caution">
    <text evidence="2">The sequence shown here is derived from an EMBL/GenBank/DDBJ whole genome shotgun (WGS) entry which is preliminary data.</text>
</comment>
<dbReference type="eggNOG" id="COG1546">
    <property type="taxonomic scope" value="Bacteria"/>
</dbReference>
<dbReference type="InterPro" id="IPR036653">
    <property type="entry name" value="CinA-like_C"/>
</dbReference>
<dbReference type="InterPro" id="IPR008136">
    <property type="entry name" value="CinA_C"/>
</dbReference>
<feature type="domain" description="CinA C-terminal" evidence="1">
    <location>
        <begin position="24"/>
        <end position="187"/>
    </location>
</feature>
<evidence type="ECO:0000313" key="3">
    <source>
        <dbReference type="Proteomes" id="UP000006415"/>
    </source>
</evidence>
<dbReference type="AlphaFoldDB" id="J0D5S8"/>
<accession>J0D5S8</accession>
<dbReference type="Gene3D" id="3.90.950.20">
    <property type="entry name" value="CinA-like"/>
    <property type="match status" value="1"/>
</dbReference>
<proteinExistence type="predicted"/>
<gene>
    <name evidence="2" type="ORF">HMPREF9156_00114</name>
</gene>
<dbReference type="STRING" id="857290.HMPREF9156_00114"/>
<evidence type="ECO:0000259" key="1">
    <source>
        <dbReference type="Pfam" id="PF02464"/>
    </source>
</evidence>
<dbReference type="OrthoDB" id="1253990at2"/>
<reference evidence="2 3" key="1">
    <citation type="submission" date="2012-01" db="EMBL/GenBank/DDBJ databases">
        <title>The Genome Sequence of Scardovia wiggsiae F0424.</title>
        <authorList>
            <consortium name="The Broad Institute Genome Sequencing Platform"/>
            <person name="Earl A."/>
            <person name="Ward D."/>
            <person name="Feldgarden M."/>
            <person name="Gevers D."/>
            <person name="Izard J."/>
            <person name="Ganesan A."/>
            <person name="Baranova O.V."/>
            <person name="Blanton J.M."/>
            <person name="Tanner A.C."/>
            <person name="Mathney J."/>
            <person name="Dewhirst F.E."/>
            <person name="Young S.K."/>
            <person name="Zeng Q."/>
            <person name="Gargeya S."/>
            <person name="Fitzgerald M."/>
            <person name="Haas B."/>
            <person name="Abouelleil A."/>
            <person name="Alvarado L."/>
            <person name="Arachchi H.M."/>
            <person name="Berlin A."/>
            <person name="Chapman S.B."/>
            <person name="Gearin G."/>
            <person name="Goldberg J."/>
            <person name="Griggs A."/>
            <person name="Gujja S."/>
            <person name="Hansen M."/>
            <person name="Heiman D."/>
            <person name="Howarth C."/>
            <person name="Larimer J."/>
            <person name="Lui A."/>
            <person name="MacDonald P.J.P."/>
            <person name="McCowen C."/>
            <person name="Montmayeur A."/>
            <person name="Murphy C."/>
            <person name="Neiman D."/>
            <person name="Pearson M."/>
            <person name="Priest M."/>
            <person name="Roberts A."/>
            <person name="Saif S."/>
            <person name="Shea T."/>
            <person name="Sisk P."/>
            <person name="Stolte C."/>
            <person name="Sykes S."/>
            <person name="Wortman J."/>
            <person name="Nusbaum C."/>
            <person name="Birren B."/>
        </authorList>
    </citation>
    <scope>NUCLEOTIDE SEQUENCE [LARGE SCALE GENOMIC DNA]</scope>
    <source>
        <strain evidence="2 3">F0424</strain>
    </source>
</reference>
<organism evidence="2 3">
    <name type="scientific">Scardovia wiggsiae F0424</name>
    <dbReference type="NCBI Taxonomy" id="857290"/>
    <lineage>
        <taxon>Bacteria</taxon>
        <taxon>Bacillati</taxon>
        <taxon>Actinomycetota</taxon>
        <taxon>Actinomycetes</taxon>
        <taxon>Bifidobacteriales</taxon>
        <taxon>Bifidobacteriaceae</taxon>
        <taxon>Scardovia</taxon>
    </lineage>
</organism>
<dbReference type="NCBIfam" id="TIGR00199">
    <property type="entry name" value="PncC_domain"/>
    <property type="match status" value="1"/>
</dbReference>
<dbReference type="RefSeq" id="WP_007147182.1">
    <property type="nucleotide sequence ID" value="NZ_AKCI01000001.1"/>
</dbReference>
<evidence type="ECO:0000313" key="2">
    <source>
        <dbReference type="EMBL" id="EJD65350.1"/>
    </source>
</evidence>
<protein>
    <submittedName>
        <fullName evidence="2">Competence/damage-inducible protein CinA domain</fullName>
    </submittedName>
</protein>
<dbReference type="HOGENOM" id="CLU_030805_1_0_11"/>
<keyword evidence="3" id="KW-1185">Reference proteome</keyword>
<dbReference type="Proteomes" id="UP000006415">
    <property type="component" value="Unassembled WGS sequence"/>
</dbReference>
<dbReference type="SUPFAM" id="SSF142433">
    <property type="entry name" value="CinA-like"/>
    <property type="match status" value="1"/>
</dbReference>
<sequence length="192" mass="19995">MDSVAPDSILPVLSTAQVTRDDKAARALEICRGRGFFIACAESLTAGLLADSFVRIPGASDVFLGSAVTYTNEEKHHILGVSSTLLRAQGAVASETACQMASGVRDLYASADKNYLHNVIGLSTTGVAGPGPSEGKPEGLVYVACTVPAKPVFPGVPVRVRQLQCSGGRETVRRESVEGALDLLLAVLGEKP</sequence>